<reference evidence="2 3" key="1">
    <citation type="submission" date="2022-03" db="EMBL/GenBank/DDBJ databases">
        <authorList>
            <person name="Nunn A."/>
            <person name="Chopra R."/>
            <person name="Nunn A."/>
            <person name="Contreras Garrido A."/>
        </authorList>
    </citation>
    <scope>NUCLEOTIDE SEQUENCE [LARGE SCALE GENOMIC DNA]</scope>
</reference>
<name>A0AAU9S898_THLAR</name>
<organism evidence="2 3">
    <name type="scientific">Thlaspi arvense</name>
    <name type="common">Field penny-cress</name>
    <dbReference type="NCBI Taxonomy" id="13288"/>
    <lineage>
        <taxon>Eukaryota</taxon>
        <taxon>Viridiplantae</taxon>
        <taxon>Streptophyta</taxon>
        <taxon>Embryophyta</taxon>
        <taxon>Tracheophyta</taxon>
        <taxon>Spermatophyta</taxon>
        <taxon>Magnoliopsida</taxon>
        <taxon>eudicotyledons</taxon>
        <taxon>Gunneridae</taxon>
        <taxon>Pentapetalae</taxon>
        <taxon>rosids</taxon>
        <taxon>malvids</taxon>
        <taxon>Brassicales</taxon>
        <taxon>Brassicaceae</taxon>
        <taxon>Thlaspideae</taxon>
        <taxon>Thlaspi</taxon>
    </lineage>
</organism>
<dbReference type="EMBL" id="OU466860">
    <property type="protein sequence ID" value="CAH2059387.1"/>
    <property type="molecule type" value="Genomic_DNA"/>
</dbReference>
<keyword evidence="3" id="KW-1185">Reference proteome</keyword>
<evidence type="ECO:0000313" key="3">
    <source>
        <dbReference type="Proteomes" id="UP000836841"/>
    </source>
</evidence>
<dbReference type="Proteomes" id="UP000836841">
    <property type="component" value="Chromosome 4"/>
</dbReference>
<evidence type="ECO:0000259" key="1">
    <source>
        <dbReference type="Pfam" id="PF04782"/>
    </source>
</evidence>
<sequence>MPDLCTCCNTYVANAGKRSSSAKVFSALSWSWSSKSLGKDATTSGAVEPCRPGAHCSTLEKIYTAEKKLYQLVRVRTS</sequence>
<proteinExistence type="predicted"/>
<accession>A0AAU9S898</accession>
<feature type="domain" description="DUF632" evidence="1">
    <location>
        <begin position="18"/>
        <end position="75"/>
    </location>
</feature>
<dbReference type="Pfam" id="PF04782">
    <property type="entry name" value="DUF632"/>
    <property type="match status" value="1"/>
</dbReference>
<dbReference type="InterPro" id="IPR006867">
    <property type="entry name" value="DUF632"/>
</dbReference>
<evidence type="ECO:0000313" key="2">
    <source>
        <dbReference type="EMBL" id="CAH2059387.1"/>
    </source>
</evidence>
<protein>
    <recommendedName>
        <fullName evidence="1">DUF632 domain-containing protein</fullName>
    </recommendedName>
</protein>
<dbReference type="AlphaFoldDB" id="A0AAU9S898"/>
<gene>
    <name evidence="2" type="ORF">TAV2_LOCUS14335</name>
</gene>